<feature type="non-terminal residue" evidence="2">
    <location>
        <position position="373"/>
    </location>
</feature>
<name>A0A2V1DJ56_9PLEO</name>
<dbReference type="PANTHER" id="PTHR33112">
    <property type="entry name" value="DOMAIN PROTEIN, PUTATIVE-RELATED"/>
    <property type="match status" value="1"/>
</dbReference>
<evidence type="ECO:0000313" key="3">
    <source>
        <dbReference type="Proteomes" id="UP000244855"/>
    </source>
</evidence>
<accession>A0A2V1DJ56</accession>
<reference evidence="2 3" key="1">
    <citation type="journal article" date="2018" name="Sci. Rep.">
        <title>Comparative genomics provides insights into the lifestyle and reveals functional heterogeneity of dark septate endophytic fungi.</title>
        <authorList>
            <person name="Knapp D.G."/>
            <person name="Nemeth J.B."/>
            <person name="Barry K."/>
            <person name="Hainaut M."/>
            <person name="Henrissat B."/>
            <person name="Johnson J."/>
            <person name="Kuo A."/>
            <person name="Lim J.H.P."/>
            <person name="Lipzen A."/>
            <person name="Nolan M."/>
            <person name="Ohm R.A."/>
            <person name="Tamas L."/>
            <person name="Grigoriev I.V."/>
            <person name="Spatafora J.W."/>
            <person name="Nagy L.G."/>
            <person name="Kovacs G.M."/>
        </authorList>
    </citation>
    <scope>NUCLEOTIDE SEQUENCE [LARGE SCALE GENOMIC DNA]</scope>
    <source>
        <strain evidence="2 3">DSE2036</strain>
    </source>
</reference>
<organism evidence="2 3">
    <name type="scientific">Periconia macrospinosa</name>
    <dbReference type="NCBI Taxonomy" id="97972"/>
    <lineage>
        <taxon>Eukaryota</taxon>
        <taxon>Fungi</taxon>
        <taxon>Dikarya</taxon>
        <taxon>Ascomycota</taxon>
        <taxon>Pezizomycotina</taxon>
        <taxon>Dothideomycetes</taxon>
        <taxon>Pleosporomycetidae</taxon>
        <taxon>Pleosporales</taxon>
        <taxon>Massarineae</taxon>
        <taxon>Periconiaceae</taxon>
        <taxon>Periconia</taxon>
    </lineage>
</organism>
<dbReference type="STRING" id="97972.A0A2V1DJ56"/>
<dbReference type="EMBL" id="KZ805418">
    <property type="protein sequence ID" value="PVH98226.1"/>
    <property type="molecule type" value="Genomic_DNA"/>
</dbReference>
<dbReference type="InterPro" id="IPR010730">
    <property type="entry name" value="HET"/>
</dbReference>
<dbReference type="PANTHER" id="PTHR33112:SF16">
    <property type="entry name" value="HETEROKARYON INCOMPATIBILITY DOMAIN-CONTAINING PROTEIN"/>
    <property type="match status" value="1"/>
</dbReference>
<dbReference type="OrthoDB" id="8300194at2759"/>
<evidence type="ECO:0000259" key="1">
    <source>
        <dbReference type="Pfam" id="PF06985"/>
    </source>
</evidence>
<gene>
    <name evidence="2" type="ORF">DM02DRAFT_531627</name>
</gene>
<keyword evidence="3" id="KW-1185">Reference proteome</keyword>
<dbReference type="Proteomes" id="UP000244855">
    <property type="component" value="Unassembled WGS sequence"/>
</dbReference>
<feature type="domain" description="Heterokaryon incompatibility" evidence="1">
    <location>
        <begin position="73"/>
        <end position="223"/>
    </location>
</feature>
<dbReference type="AlphaFoldDB" id="A0A2V1DJ56"/>
<proteinExistence type="predicted"/>
<dbReference type="Pfam" id="PF06985">
    <property type="entry name" value="HET"/>
    <property type="match status" value="1"/>
</dbReference>
<evidence type="ECO:0000313" key="2">
    <source>
        <dbReference type="EMBL" id="PVH98226.1"/>
    </source>
</evidence>
<sequence>MATHRPASYSLTKANDVAREWLQNCERKHTYCKEPRLSSQVKLPRRLISIGLPGSTTPNLIETSALGDEDCRYAALSHCWGTGQQPLQTTASTISSHYRAIPWGSLPLTFRDAIAVTQNLGLRYLWIDSLCIIQGDQEDFEEECSRMHLIYLGSYVMIAASDAKDGSEGFLPHQDDDDKPEHLRELSALSCPSSLRSKGYIEWSEWSNLLGGPLSKRGWAFQECQLAPRILYYTQSGVLWECRVCFGAGDKSTVTPKRTFTKIRRERLFRPLDIDRKKMSHNDIMTNWLWIAEEYSAKDLTYTSDKLPALSGLAAATAFLLTGAKSSMAPYPIYLAGLWEPDLWYHLFWTTHSPSEPSWKSRFSNYPSWSWVS</sequence>
<protein>
    <submittedName>
        <fullName evidence="2">HET-domain-containing protein</fullName>
    </submittedName>
</protein>